<evidence type="ECO:0000313" key="3">
    <source>
        <dbReference type="EMBL" id="WXB18155.1"/>
    </source>
</evidence>
<protein>
    <submittedName>
        <fullName evidence="3">Uncharacterized protein</fullName>
    </submittedName>
</protein>
<organism evidence="3 4">
    <name type="scientific">Pendulispora albinea</name>
    <dbReference type="NCBI Taxonomy" id="2741071"/>
    <lineage>
        <taxon>Bacteria</taxon>
        <taxon>Pseudomonadati</taxon>
        <taxon>Myxococcota</taxon>
        <taxon>Myxococcia</taxon>
        <taxon>Myxococcales</taxon>
        <taxon>Sorangiineae</taxon>
        <taxon>Pendulisporaceae</taxon>
        <taxon>Pendulispora</taxon>
    </lineage>
</organism>
<evidence type="ECO:0000313" key="4">
    <source>
        <dbReference type="Proteomes" id="UP001370348"/>
    </source>
</evidence>
<evidence type="ECO:0000256" key="1">
    <source>
        <dbReference type="SAM" id="MobiDB-lite"/>
    </source>
</evidence>
<sequence length="195" mass="20833">MPSPPPSAELHATQPAAPQPTAPLRATPPHATPPHATPLHATPLHATLLAHPWIVGSIALLWINDHVLKVHWPSALTGKLSDAAGLVFFPVVLLALLSLAARAARRPPAAIGFRSLLLCALVTGAVFAWVKLDPAGTAWYRHALGALQWPLRAALRLGHGQGLPALRRVVAVTDPTDVWTLPFVMIAPWLARRAR</sequence>
<keyword evidence="4" id="KW-1185">Reference proteome</keyword>
<feature type="transmembrane region" description="Helical" evidence="2">
    <location>
        <begin position="83"/>
        <end position="104"/>
    </location>
</feature>
<dbReference type="RefSeq" id="WP_394827797.1">
    <property type="nucleotide sequence ID" value="NZ_CP089984.1"/>
</dbReference>
<feature type="region of interest" description="Disordered" evidence="1">
    <location>
        <begin position="1"/>
        <end position="37"/>
    </location>
</feature>
<accession>A0ABZ2M539</accession>
<feature type="transmembrane region" description="Helical" evidence="2">
    <location>
        <begin position="111"/>
        <end position="130"/>
    </location>
</feature>
<dbReference type="Proteomes" id="UP001370348">
    <property type="component" value="Chromosome"/>
</dbReference>
<keyword evidence="2" id="KW-1133">Transmembrane helix</keyword>
<keyword evidence="2" id="KW-0472">Membrane</keyword>
<feature type="transmembrane region" description="Helical" evidence="2">
    <location>
        <begin position="44"/>
        <end position="63"/>
    </location>
</feature>
<name>A0ABZ2M539_9BACT</name>
<keyword evidence="2" id="KW-0812">Transmembrane</keyword>
<evidence type="ECO:0000256" key="2">
    <source>
        <dbReference type="SAM" id="Phobius"/>
    </source>
</evidence>
<gene>
    <name evidence="3" type="ORF">LZC94_12945</name>
</gene>
<reference evidence="3 4" key="1">
    <citation type="submission" date="2021-12" db="EMBL/GenBank/DDBJ databases">
        <title>Discovery of the Pendulisporaceae a myxobacterial family with distinct sporulation behavior and unique specialized metabolism.</title>
        <authorList>
            <person name="Garcia R."/>
            <person name="Popoff A."/>
            <person name="Bader C.D."/>
            <person name="Loehr J."/>
            <person name="Walesch S."/>
            <person name="Walt C."/>
            <person name="Boldt J."/>
            <person name="Bunk B."/>
            <person name="Haeckl F.J.F.P.J."/>
            <person name="Gunesch A.P."/>
            <person name="Birkelbach J."/>
            <person name="Nuebel U."/>
            <person name="Pietschmann T."/>
            <person name="Bach T."/>
            <person name="Mueller R."/>
        </authorList>
    </citation>
    <scope>NUCLEOTIDE SEQUENCE [LARGE SCALE GENOMIC DNA]</scope>
    <source>
        <strain evidence="3 4">MSr11954</strain>
    </source>
</reference>
<proteinExistence type="predicted"/>
<dbReference type="EMBL" id="CP089984">
    <property type="protein sequence ID" value="WXB18155.1"/>
    <property type="molecule type" value="Genomic_DNA"/>
</dbReference>